<dbReference type="Proteomes" id="UP000278152">
    <property type="component" value="Chromosome"/>
</dbReference>
<protein>
    <recommendedName>
        <fullName evidence="3">Transposase</fullName>
    </recommendedName>
</protein>
<evidence type="ECO:0008006" key="3">
    <source>
        <dbReference type="Google" id="ProtNLM"/>
    </source>
</evidence>
<name>A0A3G9K0H4_MICVR</name>
<dbReference type="KEGG" id="mvz:myaer102_43180"/>
<dbReference type="AlphaFoldDB" id="A0A3G9K0H4"/>
<sequence>MSFHQLGVAAFFQDNSALLDLVNSQVLAKPLICLGDGHDGIWNLFREIGEKQERIEILDWYHLTHIPHPQLSHNTKFLNP</sequence>
<evidence type="ECO:0000313" key="2">
    <source>
        <dbReference type="Proteomes" id="UP000278152"/>
    </source>
</evidence>
<dbReference type="EMBL" id="AP019314">
    <property type="protein sequence ID" value="BBH41697.1"/>
    <property type="molecule type" value="Genomic_DNA"/>
</dbReference>
<gene>
    <name evidence="1" type="ORF">myaer102_43180</name>
</gene>
<reference evidence="1 2" key="1">
    <citation type="submission" date="2018-11" db="EMBL/GenBank/DDBJ databases">
        <title>Complete genome sequence of Microcystis aeruginosa NIES-102.</title>
        <authorList>
            <person name="Yamaguchi H."/>
            <person name="Suzuki S."/>
            <person name="Kawachi M."/>
        </authorList>
    </citation>
    <scope>NUCLEOTIDE SEQUENCE [LARGE SCALE GENOMIC DNA]</scope>
    <source>
        <strain evidence="1 2">NIES-102</strain>
    </source>
</reference>
<evidence type="ECO:0000313" key="1">
    <source>
        <dbReference type="EMBL" id="BBH41697.1"/>
    </source>
</evidence>
<accession>A0A3G9K0H4</accession>
<proteinExistence type="predicted"/>
<organism evidence="1 2">
    <name type="scientific">Microcystis viridis NIES-102</name>
    <dbReference type="NCBI Taxonomy" id="213615"/>
    <lineage>
        <taxon>Bacteria</taxon>
        <taxon>Bacillati</taxon>
        <taxon>Cyanobacteriota</taxon>
        <taxon>Cyanophyceae</taxon>
        <taxon>Oscillatoriophycideae</taxon>
        <taxon>Chroococcales</taxon>
        <taxon>Microcystaceae</taxon>
        <taxon>Microcystis</taxon>
    </lineage>
</organism>